<protein>
    <submittedName>
        <fullName evidence="1">Uncharacterized protein</fullName>
    </submittedName>
</protein>
<organism evidence="1 2">
    <name type="scientific">Dovyalis caffra</name>
    <dbReference type="NCBI Taxonomy" id="77055"/>
    <lineage>
        <taxon>Eukaryota</taxon>
        <taxon>Viridiplantae</taxon>
        <taxon>Streptophyta</taxon>
        <taxon>Embryophyta</taxon>
        <taxon>Tracheophyta</taxon>
        <taxon>Spermatophyta</taxon>
        <taxon>Magnoliopsida</taxon>
        <taxon>eudicotyledons</taxon>
        <taxon>Gunneridae</taxon>
        <taxon>Pentapetalae</taxon>
        <taxon>rosids</taxon>
        <taxon>fabids</taxon>
        <taxon>Malpighiales</taxon>
        <taxon>Salicaceae</taxon>
        <taxon>Flacourtieae</taxon>
        <taxon>Dovyalis</taxon>
    </lineage>
</organism>
<gene>
    <name evidence="1" type="ORF">DCAF_LOCUS18905</name>
</gene>
<evidence type="ECO:0000313" key="2">
    <source>
        <dbReference type="Proteomes" id="UP001314170"/>
    </source>
</evidence>
<name>A0AAV1S8J7_9ROSI</name>
<dbReference type="Proteomes" id="UP001314170">
    <property type="component" value="Unassembled WGS sequence"/>
</dbReference>
<accession>A0AAV1S8J7</accession>
<dbReference type="AlphaFoldDB" id="A0AAV1S8J7"/>
<reference evidence="1 2" key="1">
    <citation type="submission" date="2024-01" db="EMBL/GenBank/DDBJ databases">
        <authorList>
            <person name="Waweru B."/>
        </authorList>
    </citation>
    <scope>NUCLEOTIDE SEQUENCE [LARGE SCALE GENOMIC DNA]</scope>
</reference>
<evidence type="ECO:0000313" key="1">
    <source>
        <dbReference type="EMBL" id="CAK7346234.1"/>
    </source>
</evidence>
<proteinExistence type="predicted"/>
<comment type="caution">
    <text evidence="1">The sequence shown here is derived from an EMBL/GenBank/DDBJ whole genome shotgun (WGS) entry which is preliminary data.</text>
</comment>
<dbReference type="EMBL" id="CAWUPB010001173">
    <property type="protein sequence ID" value="CAK7346234.1"/>
    <property type="molecule type" value="Genomic_DNA"/>
</dbReference>
<sequence>MEVEARSDRAQLLISGMDDKCVSTRAHGDIKGIKGLTASTLFLTDHLFHEEVFPFLVPRVRVVSGFVMHGLAWPGQVWSAILNTAYARTLSPGLGGKLPDMRGAFVFLYEKGSKVQKLSCAVQEAIQALARRTSPADIHWAQTSLVSEQGKRSGLLLLGDKLSEPIWVLLEEEPKPLGSVHWPIERKQKVKDQQGLQCFSLTPIGTRDDSAVNSPTPACHLLAFSGV</sequence>
<keyword evidence="2" id="KW-1185">Reference proteome</keyword>